<dbReference type="EMBL" id="VBSN01000069">
    <property type="protein sequence ID" value="KAA6434044.1"/>
    <property type="molecule type" value="Genomic_DNA"/>
</dbReference>
<name>A0A5M8QGE9_9BACT</name>
<dbReference type="RefSeq" id="WP_139014213.1">
    <property type="nucleotide sequence ID" value="NZ_VBSN01000069.1"/>
</dbReference>
<dbReference type="AlphaFoldDB" id="A0A5M8QGE9"/>
<sequence length="114" mass="13076">MKALTINLPEQFDKKEVLLTISAQLYQQGALSANQATDLAGVTMNELIHHSLPESDSLKKYLEPGKEYISTEEWIEDLKAQQNYKEFNQNEFEKFASDLDIQEPLEDLLSQLTK</sequence>
<comment type="caution">
    <text evidence="1">The sequence shown here is derived from an EMBL/GenBank/DDBJ whole genome shotgun (WGS) entry which is preliminary data.</text>
</comment>
<dbReference type="Proteomes" id="UP000323994">
    <property type="component" value="Unassembled WGS sequence"/>
</dbReference>
<protein>
    <submittedName>
        <fullName evidence="1">Uncharacterized protein</fullName>
    </submittedName>
</protein>
<accession>A0A5M8QGE9</accession>
<proteinExistence type="predicted"/>
<reference evidence="1 2" key="1">
    <citation type="submission" date="2019-05" db="EMBL/GenBank/DDBJ databases">
        <authorList>
            <person name="Qu J.-H."/>
        </authorList>
    </citation>
    <scope>NUCLEOTIDE SEQUENCE [LARGE SCALE GENOMIC DNA]</scope>
    <source>
        <strain evidence="1 2">NS28</strain>
    </source>
</reference>
<organism evidence="1 2">
    <name type="scientific">Dyadobacter flavalbus</name>
    <dbReference type="NCBI Taxonomy" id="2579942"/>
    <lineage>
        <taxon>Bacteria</taxon>
        <taxon>Pseudomonadati</taxon>
        <taxon>Bacteroidota</taxon>
        <taxon>Cytophagia</taxon>
        <taxon>Cytophagales</taxon>
        <taxon>Spirosomataceae</taxon>
        <taxon>Dyadobacter</taxon>
    </lineage>
</organism>
<evidence type="ECO:0000313" key="1">
    <source>
        <dbReference type="EMBL" id="KAA6434044.1"/>
    </source>
</evidence>
<evidence type="ECO:0000313" key="2">
    <source>
        <dbReference type="Proteomes" id="UP000323994"/>
    </source>
</evidence>
<keyword evidence="2" id="KW-1185">Reference proteome</keyword>
<dbReference type="OrthoDB" id="5771572at2"/>
<gene>
    <name evidence="1" type="ORF">FEM33_22430</name>
</gene>